<evidence type="ECO:0000313" key="2">
    <source>
        <dbReference type="Proteomes" id="UP000504640"/>
    </source>
</evidence>
<dbReference type="GeneID" id="116545678"/>
<feature type="compositionally biased region" description="Low complexity" evidence="1">
    <location>
        <begin position="18"/>
        <end position="35"/>
    </location>
</feature>
<organism evidence="2 3">
    <name type="scientific">Sapajus apella</name>
    <name type="common">Brown-capped capuchin</name>
    <name type="synonym">Cebus apella</name>
    <dbReference type="NCBI Taxonomy" id="9515"/>
    <lineage>
        <taxon>Eukaryota</taxon>
        <taxon>Metazoa</taxon>
        <taxon>Chordata</taxon>
        <taxon>Craniata</taxon>
        <taxon>Vertebrata</taxon>
        <taxon>Euteleostomi</taxon>
        <taxon>Mammalia</taxon>
        <taxon>Eutheria</taxon>
        <taxon>Euarchontoglires</taxon>
        <taxon>Primates</taxon>
        <taxon>Haplorrhini</taxon>
        <taxon>Platyrrhini</taxon>
        <taxon>Cebidae</taxon>
        <taxon>Cebinae</taxon>
        <taxon>Sapajus</taxon>
    </lineage>
</organism>
<dbReference type="RefSeq" id="XP_032128105.1">
    <property type="nucleotide sequence ID" value="XM_032272214.1"/>
</dbReference>
<protein>
    <submittedName>
        <fullName evidence="3">Uncharacterized protein LOC116545678</fullName>
    </submittedName>
</protein>
<name>A0A6J3HDI7_SAPAP</name>
<dbReference type="Proteomes" id="UP000504640">
    <property type="component" value="Unplaced"/>
</dbReference>
<gene>
    <name evidence="3" type="primary">LOC116545678</name>
</gene>
<reference evidence="3" key="1">
    <citation type="submission" date="2025-08" db="UniProtKB">
        <authorList>
            <consortium name="RefSeq"/>
        </authorList>
    </citation>
    <scope>IDENTIFICATION</scope>
    <source>
        <tissue evidence="3">Blood</tissue>
    </source>
</reference>
<dbReference type="AlphaFoldDB" id="A0A6J3HDI7"/>
<keyword evidence="2" id="KW-1185">Reference proteome</keyword>
<evidence type="ECO:0000256" key="1">
    <source>
        <dbReference type="SAM" id="MobiDB-lite"/>
    </source>
</evidence>
<sequence length="497" mass="52755">MPAAARPGRRANQPPPGLGARRPPGRSPRLPGARSARTPPPCTREGVCLAVAPAVRGGCGREGGPSAGREPREDEEEDALAEKPPLALAAPPTYSIAPAPRRKGEDVEEEKEREGGGGGSSSERRRSSPGCDCRMLIAAAGSLGCCWRQSLTPKLCNCGLGETRLWLGVSAQGPAGFLPRAQWLDCGNCAQVVEQLMGRSQGPAVTKVPSPGGGRKRTRGRLFSAGLELVPLEAGAGWRTDRVWTFPGGCFCLGRAPESRSLAASPRPACCVPFTALWSRPPCPGFVKWLWLEKAATFVGGPGFVVLVVGTGRGAAVLHESRRPRRRGGVGRALVVEVGGLQVGEEAPRCFSREKGRLQAAAEPQSCGDPASGPTSELRSLACQAPSSIGVCVCVCVGVGATSSTGVTWRRSRRVSVCAYLRPRFGREIFAGMPELMLLELSLLIEIAWDPLNWKIWYEEATGTPAGWRESLIRTPSPGEAQLGEMRATRESRWCSA</sequence>
<accession>A0A6J3HDI7</accession>
<feature type="compositionally biased region" description="Low complexity" evidence="1">
    <location>
        <begin position="82"/>
        <end position="92"/>
    </location>
</feature>
<feature type="compositionally biased region" description="Gly residues" evidence="1">
    <location>
        <begin position="57"/>
        <end position="66"/>
    </location>
</feature>
<proteinExistence type="predicted"/>
<feature type="region of interest" description="Disordered" evidence="1">
    <location>
        <begin position="1"/>
        <end position="129"/>
    </location>
</feature>
<evidence type="ECO:0000313" key="3">
    <source>
        <dbReference type="RefSeq" id="XP_032128105.1"/>
    </source>
</evidence>
<feature type="compositionally biased region" description="Basic and acidic residues" evidence="1">
    <location>
        <begin position="102"/>
        <end position="115"/>
    </location>
</feature>